<evidence type="ECO:0000256" key="3">
    <source>
        <dbReference type="ARBA" id="ARBA00022842"/>
    </source>
</evidence>
<dbReference type="Gene3D" id="3.30.420.110">
    <property type="entry name" value="MutS, connector domain"/>
    <property type="match status" value="1"/>
</dbReference>
<keyword evidence="8" id="KW-1185">Reference proteome</keyword>
<keyword evidence="4" id="KW-0456">Lyase</keyword>
<dbReference type="Proteomes" id="UP001227230">
    <property type="component" value="Chromosome 10"/>
</dbReference>
<gene>
    <name evidence="7" type="ORF">VitviT2T_014905</name>
</gene>
<evidence type="ECO:0000256" key="2">
    <source>
        <dbReference type="ARBA" id="ARBA00022723"/>
    </source>
</evidence>
<dbReference type="InterPro" id="IPR050148">
    <property type="entry name" value="Terpene_synthase-like"/>
</dbReference>
<evidence type="ECO:0000256" key="4">
    <source>
        <dbReference type="ARBA" id="ARBA00023239"/>
    </source>
</evidence>
<dbReference type="Pfam" id="PF03936">
    <property type="entry name" value="Terpene_synth_C"/>
    <property type="match status" value="1"/>
</dbReference>
<feature type="domain" description="Terpene synthase N-terminal" evidence="5">
    <location>
        <begin position="425"/>
        <end position="579"/>
    </location>
</feature>
<dbReference type="InterPro" id="IPR044814">
    <property type="entry name" value="Terpene_cyclase_plant_C1"/>
</dbReference>
<sequence>MALISTVIFTGTFFSTATEIRDTQWFWWRSKTPLQRLLCFLLGTQPSGPTFFWLYAYYLSHFLHMFRTYFTILGHLIPISKNHVGHPSVLCCIRLQVLGCNRATQYMLPGIMSMPDLAVQALALTIRHLKQFGLERILCMGASFRSFSSNMEMTLSANALEVSHPLCDRNMISARLDAVSKIVMSMGSCKALQNFGGIDEGDSNVTYVQPEFISVMQAILFVGKQLQRLHIEEKDVDEKGQSRSMHSVLLRKLILTASSSGIIGNAAKLLSTLNKEAADKGDLPNLFNISSGQFPEVAKARSLVQSAKEKLDLLIGLYRKQLRMNNLEFMSVSGTTHLIKVSIPSYIPFWGDVIVKKQLLFLLALPMGFSPAFYACSIPPVGPNKFTELGQSKFNNVVLVPTAQKWSIAHDHTLVYKPLRKHNHQSQHLSFTDEFYIKHAQRLDEIRNVFSEVGEDTLEGLMMIDAIQRLGIDYHFKEEIEAVLQRQYMKASTHGESIQDLYEVALRFRLLRQEGYHVPADVFNNFKNKEGKFKQNLRKDIKGLLGLYEASQLSIEGEDILEEAQRFSSTLLNAGLEHLDHHEATVVVHTLEHPHHKSLPRFMAKSFLKDFQGPNGWLTVLQELAKADFNMVQSIHQQELLQISKWWQDLGLAEELKFARDQPLKWYMWPIAVLPDPSLSEQRVELTKPISMIYIIDDIFDVYGTLDELTLFTEAVNRWDIAAFETLPNYMKICFKTLDDITNEISNKVYKEHGWNPVDSLRKTWVSLCNAFLVEAKWFASGHVPKADEYLKNGVISSGVHVVLVHLFFLLGHGITRGNVDLVDDFPSIISSTAAILRLWDDLGSAKDENQDGHDGSYIECYIKEHQGSSMENARQNVTYMISDLWKRLNKECLSQHPFSTSFTKGSLNIARMVPLMYGYDDNQSLPHLEEHMKSLLFEAFPL</sequence>
<protein>
    <recommendedName>
        <fullName evidence="9">(3S,6E)-nerolidol synthase 1</fullName>
    </recommendedName>
</protein>
<dbReference type="PANTHER" id="PTHR31225:SF0">
    <property type="entry name" value="S-(+)-LINALOOL SYNTHASE, CHLOROPLASTIC"/>
    <property type="match status" value="1"/>
</dbReference>
<dbReference type="SFLD" id="SFLDG01019">
    <property type="entry name" value="Terpene_Cyclase_Like_1_C_Termi"/>
    <property type="match status" value="1"/>
</dbReference>
<feature type="domain" description="Terpene synthase metal-binding" evidence="6">
    <location>
        <begin position="649"/>
        <end position="887"/>
    </location>
</feature>
<keyword evidence="2" id="KW-0479">Metal-binding</keyword>
<dbReference type="PANTHER" id="PTHR31225">
    <property type="entry name" value="OS04G0344100 PROTEIN-RELATED"/>
    <property type="match status" value="1"/>
</dbReference>
<dbReference type="SFLD" id="SFLDS00005">
    <property type="entry name" value="Isoprenoid_Synthase_Type_I"/>
    <property type="match status" value="1"/>
</dbReference>
<proteinExistence type="predicted"/>
<evidence type="ECO:0000256" key="1">
    <source>
        <dbReference type="ARBA" id="ARBA00001946"/>
    </source>
</evidence>
<dbReference type="Gene3D" id="1.50.10.130">
    <property type="entry name" value="Terpene synthase, N-terminal domain"/>
    <property type="match status" value="1"/>
</dbReference>
<dbReference type="SUPFAM" id="SSF48576">
    <property type="entry name" value="Terpenoid synthases"/>
    <property type="match status" value="1"/>
</dbReference>
<evidence type="ECO:0000259" key="5">
    <source>
        <dbReference type="Pfam" id="PF01397"/>
    </source>
</evidence>
<reference evidence="7 8" key="1">
    <citation type="journal article" date="2023" name="Hortic Res">
        <title>The complete reference genome for grapevine (Vitis vinifera L.) genetics and breeding.</title>
        <authorList>
            <person name="Shi X."/>
            <person name="Cao S."/>
            <person name="Wang X."/>
            <person name="Huang S."/>
            <person name="Wang Y."/>
            <person name="Liu Z."/>
            <person name="Liu W."/>
            <person name="Leng X."/>
            <person name="Peng Y."/>
            <person name="Wang N."/>
            <person name="Wang Y."/>
            <person name="Ma Z."/>
            <person name="Xu X."/>
            <person name="Zhang F."/>
            <person name="Xue H."/>
            <person name="Zhong H."/>
            <person name="Wang Y."/>
            <person name="Zhang K."/>
            <person name="Velt A."/>
            <person name="Avia K."/>
            <person name="Holtgrawe D."/>
            <person name="Grimplet J."/>
            <person name="Matus J.T."/>
            <person name="Ware D."/>
            <person name="Wu X."/>
            <person name="Wang H."/>
            <person name="Liu C."/>
            <person name="Fang Y."/>
            <person name="Rustenholz C."/>
            <person name="Cheng Z."/>
            <person name="Xiao H."/>
            <person name="Zhou Y."/>
        </authorList>
    </citation>
    <scope>NUCLEOTIDE SEQUENCE [LARGE SCALE GENOMIC DNA]</scope>
    <source>
        <strain evidence="8">cv. Pinot noir / PN40024</strain>
        <tissue evidence="7">Leaf</tissue>
    </source>
</reference>
<dbReference type="Gene3D" id="1.10.600.10">
    <property type="entry name" value="Farnesyl Diphosphate Synthase"/>
    <property type="match status" value="1"/>
</dbReference>
<dbReference type="InterPro" id="IPR036678">
    <property type="entry name" value="MutS_con_dom_sf"/>
</dbReference>
<evidence type="ECO:0000313" key="7">
    <source>
        <dbReference type="EMBL" id="WJZ96196.1"/>
    </source>
</evidence>
<dbReference type="Pfam" id="PF01397">
    <property type="entry name" value="Terpene_synth"/>
    <property type="match status" value="1"/>
</dbReference>
<dbReference type="InterPro" id="IPR008949">
    <property type="entry name" value="Isoprenoid_synthase_dom_sf"/>
</dbReference>
<dbReference type="SUPFAM" id="SSF48334">
    <property type="entry name" value="DNA repair protein MutS, domain III"/>
    <property type="match status" value="1"/>
</dbReference>
<accession>A0ABY9CLY2</accession>
<evidence type="ECO:0008006" key="9">
    <source>
        <dbReference type="Google" id="ProtNLM"/>
    </source>
</evidence>
<comment type="cofactor">
    <cofactor evidence="1">
        <name>Mg(2+)</name>
        <dbReference type="ChEBI" id="CHEBI:18420"/>
    </cofactor>
</comment>
<dbReference type="SUPFAM" id="SSF48239">
    <property type="entry name" value="Terpenoid cyclases/Protein prenyltransferases"/>
    <property type="match status" value="1"/>
</dbReference>
<evidence type="ECO:0000259" key="6">
    <source>
        <dbReference type="Pfam" id="PF03936"/>
    </source>
</evidence>
<dbReference type="InterPro" id="IPR008930">
    <property type="entry name" value="Terpenoid_cyclase/PrenylTrfase"/>
</dbReference>
<dbReference type="InterPro" id="IPR005630">
    <property type="entry name" value="Terpene_synthase_metal-bd"/>
</dbReference>
<dbReference type="InterPro" id="IPR001906">
    <property type="entry name" value="Terpene_synth_N"/>
</dbReference>
<dbReference type="Gene3D" id="1.10.1420.10">
    <property type="match status" value="1"/>
</dbReference>
<dbReference type="CDD" id="cd00684">
    <property type="entry name" value="Terpene_cyclase_plant_C1"/>
    <property type="match status" value="1"/>
</dbReference>
<evidence type="ECO:0000313" key="8">
    <source>
        <dbReference type="Proteomes" id="UP001227230"/>
    </source>
</evidence>
<dbReference type="EMBL" id="CP126657">
    <property type="protein sequence ID" value="WJZ96196.1"/>
    <property type="molecule type" value="Genomic_DNA"/>
</dbReference>
<keyword evidence="3" id="KW-0460">Magnesium</keyword>
<dbReference type="InterPro" id="IPR036965">
    <property type="entry name" value="Terpene_synth_N_sf"/>
</dbReference>
<dbReference type="InterPro" id="IPR036187">
    <property type="entry name" value="DNA_mismatch_repair_MutS_sf"/>
</dbReference>
<organism evidence="7 8">
    <name type="scientific">Vitis vinifera</name>
    <name type="common">Grape</name>
    <dbReference type="NCBI Taxonomy" id="29760"/>
    <lineage>
        <taxon>Eukaryota</taxon>
        <taxon>Viridiplantae</taxon>
        <taxon>Streptophyta</taxon>
        <taxon>Embryophyta</taxon>
        <taxon>Tracheophyta</taxon>
        <taxon>Spermatophyta</taxon>
        <taxon>Magnoliopsida</taxon>
        <taxon>eudicotyledons</taxon>
        <taxon>Gunneridae</taxon>
        <taxon>Pentapetalae</taxon>
        <taxon>rosids</taxon>
        <taxon>Vitales</taxon>
        <taxon>Vitaceae</taxon>
        <taxon>Viteae</taxon>
        <taxon>Vitis</taxon>
    </lineage>
</organism>
<name>A0ABY9CLY2_VITVI</name>
<dbReference type="InterPro" id="IPR034741">
    <property type="entry name" value="Terpene_cyclase-like_1_C"/>
</dbReference>